<accession>A0A183SXH5</accession>
<proteinExistence type="predicted"/>
<organism evidence="3">
    <name type="scientific">Schistocephalus solidus</name>
    <name type="common">Tapeworm</name>
    <dbReference type="NCBI Taxonomy" id="70667"/>
    <lineage>
        <taxon>Eukaryota</taxon>
        <taxon>Metazoa</taxon>
        <taxon>Spiralia</taxon>
        <taxon>Lophotrochozoa</taxon>
        <taxon>Platyhelminthes</taxon>
        <taxon>Cestoda</taxon>
        <taxon>Eucestoda</taxon>
        <taxon>Diphyllobothriidea</taxon>
        <taxon>Diphyllobothriidae</taxon>
        <taxon>Schistocephalus</taxon>
    </lineage>
</organism>
<name>A0A183SXH5_SCHSO</name>
<dbReference type="EMBL" id="UYSU01034930">
    <property type="protein sequence ID" value="VDL95308.1"/>
    <property type="molecule type" value="Genomic_DNA"/>
</dbReference>
<dbReference type="WBParaSite" id="SSLN_0000926401-mRNA-1">
    <property type="protein sequence ID" value="SSLN_0000926401-mRNA-1"/>
    <property type="gene ID" value="SSLN_0000926401"/>
</dbReference>
<sequence>MTANEPMRDGDRGTDTLKSWCLQARKRVFQRADTLARKRLLLECCQHIWLVTQTSGTQTLFETLFKETFHCVGEELQRLIAQMTFVAMEAAQSTLRG</sequence>
<evidence type="ECO:0000313" key="3">
    <source>
        <dbReference type="WBParaSite" id="SSLN_0000926401-mRNA-1"/>
    </source>
</evidence>
<dbReference type="Proteomes" id="UP000275846">
    <property type="component" value="Unassembled WGS sequence"/>
</dbReference>
<gene>
    <name evidence="1" type="ORF">SSLN_LOCUS8923</name>
</gene>
<dbReference type="OrthoDB" id="5771769at2759"/>
<evidence type="ECO:0000313" key="2">
    <source>
        <dbReference type="Proteomes" id="UP000275846"/>
    </source>
</evidence>
<keyword evidence="2" id="KW-1185">Reference proteome</keyword>
<protein>
    <submittedName>
        <fullName evidence="3">TetR family transcriptional regulator</fullName>
    </submittedName>
</protein>
<dbReference type="AlphaFoldDB" id="A0A183SXH5"/>
<evidence type="ECO:0000313" key="1">
    <source>
        <dbReference type="EMBL" id="VDL95308.1"/>
    </source>
</evidence>
<reference evidence="3" key="1">
    <citation type="submission" date="2016-06" db="UniProtKB">
        <authorList>
            <consortium name="WormBaseParasite"/>
        </authorList>
    </citation>
    <scope>IDENTIFICATION</scope>
</reference>
<reference evidence="1 2" key="2">
    <citation type="submission" date="2018-11" db="EMBL/GenBank/DDBJ databases">
        <authorList>
            <consortium name="Pathogen Informatics"/>
        </authorList>
    </citation>
    <scope>NUCLEOTIDE SEQUENCE [LARGE SCALE GENOMIC DNA]</scope>
    <source>
        <strain evidence="1 2">NST_G2</strain>
    </source>
</reference>